<dbReference type="SUPFAM" id="SSF56112">
    <property type="entry name" value="Protein kinase-like (PK-like)"/>
    <property type="match status" value="1"/>
</dbReference>
<dbReference type="PROSITE" id="PS50065">
    <property type="entry name" value="HMG_COA_REDUCTASE_4"/>
    <property type="match status" value="1"/>
</dbReference>
<dbReference type="EMBL" id="ATBP01000289">
    <property type="protein sequence ID" value="ETR71301.1"/>
    <property type="molecule type" value="Genomic_DNA"/>
</dbReference>
<dbReference type="InterPro" id="IPR023076">
    <property type="entry name" value="HMG_CoA_Rdtase_CS"/>
</dbReference>
<dbReference type="InterPro" id="IPR004554">
    <property type="entry name" value="HMG_CoA_Rdtase_eu_arc"/>
</dbReference>
<dbReference type="EC" id="1.1.1.34" evidence="2"/>
<dbReference type="PANTHER" id="PTHR10572">
    <property type="entry name" value="3-HYDROXY-3-METHYLGLUTARYL-COENZYME A REDUCTASE"/>
    <property type="match status" value="1"/>
</dbReference>
<dbReference type="Proteomes" id="UP000189670">
    <property type="component" value="Unassembled WGS sequence"/>
</dbReference>
<evidence type="ECO:0000256" key="3">
    <source>
        <dbReference type="ARBA" id="ARBA00022857"/>
    </source>
</evidence>
<dbReference type="SUPFAM" id="SSF55035">
    <property type="entry name" value="NAD-binding domain of HMG-CoA reductase"/>
    <property type="match status" value="1"/>
</dbReference>
<dbReference type="CDD" id="cd00643">
    <property type="entry name" value="HMG-CoA_reductase_classI"/>
    <property type="match status" value="1"/>
</dbReference>
<evidence type="ECO:0000256" key="2">
    <source>
        <dbReference type="ARBA" id="ARBA00012999"/>
    </source>
</evidence>
<dbReference type="InterPro" id="IPR011009">
    <property type="entry name" value="Kinase-like_dom_sf"/>
</dbReference>
<dbReference type="GO" id="GO:0008299">
    <property type="term" value="P:isoprenoid biosynthetic process"/>
    <property type="evidence" value="ECO:0007669"/>
    <property type="project" value="InterPro"/>
</dbReference>
<dbReference type="GO" id="GO:0015936">
    <property type="term" value="P:coenzyme A metabolic process"/>
    <property type="evidence" value="ECO:0007669"/>
    <property type="project" value="InterPro"/>
</dbReference>
<dbReference type="InterPro" id="IPR002202">
    <property type="entry name" value="HMG_CoA_Rdtase"/>
</dbReference>
<dbReference type="InterPro" id="IPR023074">
    <property type="entry name" value="HMG_CoA_Rdtase_cat_sf"/>
</dbReference>
<dbReference type="PANTHER" id="PTHR10572:SF24">
    <property type="entry name" value="3-HYDROXY-3-METHYLGLUTARYL-COENZYME A REDUCTASE"/>
    <property type="match status" value="1"/>
</dbReference>
<name>A0A1V1P8X0_9BACT</name>
<dbReference type="GO" id="GO:0004420">
    <property type="term" value="F:hydroxymethylglutaryl-CoA reductase (NADPH) activity"/>
    <property type="evidence" value="ECO:0007669"/>
    <property type="project" value="UniProtKB-EC"/>
</dbReference>
<dbReference type="InterPro" id="IPR002575">
    <property type="entry name" value="Aminoglycoside_PTrfase"/>
</dbReference>
<evidence type="ECO:0000256" key="4">
    <source>
        <dbReference type="ARBA" id="ARBA00023002"/>
    </source>
</evidence>
<dbReference type="Pfam" id="PF00368">
    <property type="entry name" value="HMG-CoA_red"/>
    <property type="match status" value="1"/>
</dbReference>
<organism evidence="6 7">
    <name type="scientific">Candidatus Magnetoglobus multicellularis str. Araruama</name>
    <dbReference type="NCBI Taxonomy" id="890399"/>
    <lineage>
        <taxon>Bacteria</taxon>
        <taxon>Pseudomonadati</taxon>
        <taxon>Thermodesulfobacteriota</taxon>
        <taxon>Desulfobacteria</taxon>
        <taxon>Desulfobacterales</taxon>
        <taxon>Desulfobacteraceae</taxon>
        <taxon>Candidatus Magnetoglobus</taxon>
    </lineage>
</organism>
<accession>A0A1V1P8X0</accession>
<feature type="domain" description="Aminoglycoside phosphotransferase" evidence="5">
    <location>
        <begin position="620"/>
        <end position="811"/>
    </location>
</feature>
<evidence type="ECO:0000313" key="6">
    <source>
        <dbReference type="EMBL" id="ETR71301.1"/>
    </source>
</evidence>
<dbReference type="PROSITE" id="PS00318">
    <property type="entry name" value="HMG_COA_REDUCTASE_2"/>
    <property type="match status" value="1"/>
</dbReference>
<sequence length="891" mass="101687">MNEQTYKLIIADISEVGISVLLDESTNESISIGLELIDCELHINQSMQCHVNLKAETKRKFDFDQFQIQCFFKAMDEESSSRLWEITYKYHSPYAVKEIEKIEQNDIIERIPGRGLYTEEARLERLEFIRDRTSAKLEKVSINTFDPQKLSGNIEGFIGSVEIPVGIAGPLKINGQEARGVFYTPLATTEGALVASIMRGATAITRSGGATARVLAQRMMRVPFFVLSNIKSALFFSTWIREHFEDIREQTKQYSNHADLIELYPQLIGKTVHVHFVYRTGDASGQNMSTTCTWNACMWILKKMKYFKSIQIERFLIEGNLSNDKKVTFQSFIKGRGIRVISEVFIPEEVLQSVLKVSSKQLASSYLAGVSGAIEAGMIGTNINIANVIAAIFTSTGQDIACVHESSIGHFHIEATKTGVYASMMLPSLVIGTVGGGTSLPHQKECLEMMDCYGPGKNRKLAEIIASFCLALDLSTNSAVVGGQFAGAHERLGRNRLVNHMKKADFSKELITHMIRQTQEDDSIVVQDFSPIRDNRLGSSIVIQQTSGKINKLLGIFPYNLKYSTNNTLVSAEVMLKIKPKDIEVIHTINAIGSICDQRLASELKKANGRMGFTDCHIRELAIYRQKDPRFIRYIPKIYGIYENEEREAYVVLMERLKNLVLMDSAADISGWKPEHIYRAIDGIAEIHSIWYGKEDELKQMPWIGFYPTTERMLTFSRLWELLGVHLQNEFPEWISDYDLNRFRDRVKKIHDWWGVIEQMPRTLIHNDFNPRNIAFRQTESGLSLCAYDWELATIHLPQHDICELLAFVLSSNIKREDLLHYTEYHRKAMEKACGIQINAKDWWEGVRSCVWDLMVNRMVMYILAHTVKDYPFMLRVMNTFKEMIEIIVKG</sequence>
<comment type="similarity">
    <text evidence="1">Belongs to the HMG-CoA reductase family.</text>
</comment>
<dbReference type="Gene3D" id="3.30.70.420">
    <property type="entry name" value="Hydroxymethylglutaryl-CoA reductase, class I/II, NAD/NADP-binding domain"/>
    <property type="match status" value="1"/>
</dbReference>
<dbReference type="Pfam" id="PF01636">
    <property type="entry name" value="APH"/>
    <property type="match status" value="1"/>
</dbReference>
<keyword evidence="3" id="KW-0521">NADP</keyword>
<dbReference type="SUPFAM" id="SSF56542">
    <property type="entry name" value="Substrate-binding domain of HMG-CoA reductase"/>
    <property type="match status" value="1"/>
</dbReference>
<dbReference type="PRINTS" id="PR00071">
    <property type="entry name" value="HMGCOARDTASE"/>
</dbReference>
<evidence type="ECO:0000313" key="7">
    <source>
        <dbReference type="Proteomes" id="UP000189670"/>
    </source>
</evidence>
<dbReference type="AlphaFoldDB" id="A0A1V1P8X0"/>
<comment type="caution">
    <text evidence="6">The sequence shown here is derived from an EMBL/GenBank/DDBJ whole genome shotgun (WGS) entry which is preliminary data.</text>
</comment>
<dbReference type="InterPro" id="IPR009023">
    <property type="entry name" value="HMG_CoA_Rdtase_NAD(P)-bd_sf"/>
</dbReference>
<gene>
    <name evidence="6" type="ORF">OMM_08209</name>
</gene>
<protein>
    <recommendedName>
        <fullName evidence="2">hydroxymethylglutaryl-CoA reductase (NADPH)</fullName>
        <ecNumber evidence="2">1.1.1.34</ecNumber>
    </recommendedName>
</protein>
<dbReference type="Gene3D" id="3.90.770.10">
    <property type="entry name" value="3-hydroxy-3-methylglutaryl-coenzyme A Reductase, Chain A, domain 2"/>
    <property type="match status" value="1"/>
</dbReference>
<proteinExistence type="inferred from homology"/>
<dbReference type="InterPro" id="IPR009029">
    <property type="entry name" value="HMG_CoA_Rdtase_sub-bd_dom_sf"/>
</dbReference>
<keyword evidence="4" id="KW-0560">Oxidoreductase</keyword>
<evidence type="ECO:0000259" key="5">
    <source>
        <dbReference type="Pfam" id="PF01636"/>
    </source>
</evidence>
<reference evidence="7" key="1">
    <citation type="submission" date="2012-11" db="EMBL/GenBank/DDBJ databases">
        <authorList>
            <person name="Lucero-Rivera Y.E."/>
            <person name="Tovar-Ramirez D."/>
        </authorList>
    </citation>
    <scope>NUCLEOTIDE SEQUENCE [LARGE SCALE GENOMIC DNA]</scope>
    <source>
        <strain evidence="7">Araruama</strain>
    </source>
</reference>
<dbReference type="Gene3D" id="2.40.10.220">
    <property type="entry name" value="predicted glycosyltransferase like domains"/>
    <property type="match status" value="1"/>
</dbReference>
<dbReference type="Gene3D" id="3.90.1200.10">
    <property type="match status" value="1"/>
</dbReference>
<evidence type="ECO:0000256" key="1">
    <source>
        <dbReference type="ARBA" id="ARBA00007661"/>
    </source>
</evidence>